<dbReference type="EMBL" id="CP000852">
    <property type="protein sequence ID" value="ABW01355.1"/>
    <property type="molecule type" value="Genomic_DNA"/>
</dbReference>
<reference evidence="2 3" key="1">
    <citation type="submission" date="2007-10" db="EMBL/GenBank/DDBJ databases">
        <title>Complete sequence of Caldivirga maquilingensis IC-167.</title>
        <authorList>
            <consortium name="US DOE Joint Genome Institute"/>
            <person name="Copeland A."/>
            <person name="Lucas S."/>
            <person name="Lapidus A."/>
            <person name="Barry K."/>
            <person name="Glavina del Rio T."/>
            <person name="Dalin E."/>
            <person name="Tice H."/>
            <person name="Pitluck S."/>
            <person name="Saunders E."/>
            <person name="Brettin T."/>
            <person name="Bruce D."/>
            <person name="Detter J.C."/>
            <person name="Han C."/>
            <person name="Schmutz J."/>
            <person name="Larimer F."/>
            <person name="Land M."/>
            <person name="Hauser L."/>
            <person name="Kyrpides N."/>
            <person name="Ivanova N."/>
            <person name="Biddle J.F."/>
            <person name="Zhang Z."/>
            <person name="Fitz-Gibbon S.T."/>
            <person name="Lowe T.M."/>
            <person name="Saltikov C."/>
            <person name="House C.H."/>
            <person name="Richardson P."/>
        </authorList>
    </citation>
    <scope>NUCLEOTIDE SEQUENCE [LARGE SCALE GENOMIC DNA]</scope>
    <source>
        <strain evidence="3">ATCC 700844 / DSM 13496 / JCM 10307 / IC-167</strain>
    </source>
</reference>
<evidence type="ECO:0000313" key="3">
    <source>
        <dbReference type="Proteomes" id="UP000001137"/>
    </source>
</evidence>
<proteinExistence type="predicted"/>
<keyword evidence="1" id="KW-0812">Transmembrane</keyword>
<keyword evidence="3" id="KW-1185">Reference proteome</keyword>
<evidence type="ECO:0000256" key="1">
    <source>
        <dbReference type="SAM" id="Phobius"/>
    </source>
</evidence>
<sequence>MSTGSLIHGAFILGLVLLIVLSLAERCRGLQ</sequence>
<dbReference type="KEGG" id="cma:Cmaq_0510"/>
<accession>A8MC49</accession>
<feature type="transmembrane region" description="Helical" evidence="1">
    <location>
        <begin position="6"/>
        <end position="24"/>
    </location>
</feature>
<protein>
    <submittedName>
        <fullName evidence="2">Uncharacterized protein</fullName>
    </submittedName>
</protein>
<dbReference type="Proteomes" id="UP000001137">
    <property type="component" value="Chromosome"/>
</dbReference>
<dbReference type="AlphaFoldDB" id="A8MC49"/>
<organism evidence="2 3">
    <name type="scientific">Caldivirga maquilingensis (strain ATCC 700844 / DSM 13496 / JCM 10307 / IC-167)</name>
    <dbReference type="NCBI Taxonomy" id="397948"/>
    <lineage>
        <taxon>Archaea</taxon>
        <taxon>Thermoproteota</taxon>
        <taxon>Thermoprotei</taxon>
        <taxon>Thermoproteales</taxon>
        <taxon>Thermoproteaceae</taxon>
        <taxon>Caldivirga</taxon>
    </lineage>
</organism>
<gene>
    <name evidence="2" type="ordered locus">Cmaq_0510</name>
</gene>
<keyword evidence="1" id="KW-1133">Transmembrane helix</keyword>
<dbReference type="HOGENOM" id="CLU_3394431_0_0_2"/>
<evidence type="ECO:0000313" key="2">
    <source>
        <dbReference type="EMBL" id="ABW01355.1"/>
    </source>
</evidence>
<name>A8MC49_CALMQ</name>
<keyword evidence="1" id="KW-0472">Membrane</keyword>